<dbReference type="SUPFAM" id="SSF47413">
    <property type="entry name" value="lambda repressor-like DNA-binding domains"/>
    <property type="match status" value="1"/>
</dbReference>
<dbReference type="KEGG" id="ara:Arad_1304"/>
<evidence type="ECO:0000313" key="3">
    <source>
        <dbReference type="Proteomes" id="UP000001600"/>
    </source>
</evidence>
<dbReference type="InterPro" id="IPR010982">
    <property type="entry name" value="Lambda_DNA-bd_dom_sf"/>
</dbReference>
<name>B9JAU6_RHIR8</name>
<reference evidence="2 3" key="1">
    <citation type="journal article" date="2009" name="J. Bacteriol.">
        <title>Genome sequences of three Agrobacterium biovars help elucidate the evolution of multichromosome genomes in bacteria.</title>
        <authorList>
            <person name="Slater S.C."/>
            <person name="Goldman B.S."/>
            <person name="Goodner B."/>
            <person name="Setubal J.C."/>
            <person name="Farrand S.K."/>
            <person name="Nester E.W."/>
            <person name="Burr T.J."/>
            <person name="Banta L."/>
            <person name="Dickerman A.W."/>
            <person name="Paulsen I."/>
            <person name="Otten L."/>
            <person name="Suen G."/>
            <person name="Welch R."/>
            <person name="Almeida N.F."/>
            <person name="Arnold F."/>
            <person name="Burton O.T."/>
            <person name="Du Z."/>
            <person name="Ewing A."/>
            <person name="Godsy E."/>
            <person name="Heisel S."/>
            <person name="Houmiel K.L."/>
            <person name="Jhaveri J."/>
            <person name="Lu J."/>
            <person name="Miller N.M."/>
            <person name="Norton S."/>
            <person name="Chen Q."/>
            <person name="Phoolcharoen W."/>
            <person name="Ohlin V."/>
            <person name="Ondrusek D."/>
            <person name="Pride N."/>
            <person name="Stricklin S.L."/>
            <person name="Sun J."/>
            <person name="Wheeler C."/>
            <person name="Wilson L."/>
            <person name="Zhu H."/>
            <person name="Wood D.W."/>
        </authorList>
    </citation>
    <scope>NUCLEOTIDE SEQUENCE [LARGE SCALE GENOMIC DNA]</scope>
    <source>
        <strain evidence="3">K84 / ATCC BAA-868</strain>
    </source>
</reference>
<dbReference type="AlphaFoldDB" id="B9JAU6"/>
<evidence type="ECO:0000313" key="2">
    <source>
        <dbReference type="EMBL" id="ACM25779.1"/>
    </source>
</evidence>
<sequence>MLITAAQSRAARALLNISQPQLSALSGTSVSTIRDFETGKRTPIPNNLAAIRAALEAAGVTFLEAGTVSTGPGVSLRKRDGAVIGVDESQVVQYRDNIENDAPPGAGG</sequence>
<dbReference type="RefSeq" id="WP_012651069.1">
    <property type="nucleotide sequence ID" value="NC_011985.1"/>
</dbReference>
<evidence type="ECO:0000259" key="1">
    <source>
        <dbReference type="PROSITE" id="PS50943"/>
    </source>
</evidence>
<dbReference type="CDD" id="cd00093">
    <property type="entry name" value="HTH_XRE"/>
    <property type="match status" value="1"/>
</dbReference>
<organism evidence="2 3">
    <name type="scientific">Rhizobium rhizogenes (strain K84 / ATCC BAA-868)</name>
    <name type="common">Agrobacterium radiobacter</name>
    <dbReference type="NCBI Taxonomy" id="311403"/>
    <lineage>
        <taxon>Bacteria</taxon>
        <taxon>Pseudomonadati</taxon>
        <taxon>Pseudomonadota</taxon>
        <taxon>Alphaproteobacteria</taxon>
        <taxon>Hyphomicrobiales</taxon>
        <taxon>Rhizobiaceae</taxon>
        <taxon>Rhizobium/Agrobacterium group</taxon>
        <taxon>Rhizobium</taxon>
    </lineage>
</organism>
<dbReference type="PROSITE" id="PS50943">
    <property type="entry name" value="HTH_CROC1"/>
    <property type="match status" value="1"/>
</dbReference>
<gene>
    <name evidence="2" type="ordered locus">Arad_1304</name>
</gene>
<dbReference type="HOGENOM" id="CLU_066192_28_3_5"/>
<dbReference type="Pfam" id="PF01381">
    <property type="entry name" value="HTH_3"/>
    <property type="match status" value="1"/>
</dbReference>
<dbReference type="InterPro" id="IPR001387">
    <property type="entry name" value="Cro/C1-type_HTH"/>
</dbReference>
<proteinExistence type="predicted"/>
<dbReference type="eggNOG" id="COG1396">
    <property type="taxonomic scope" value="Bacteria"/>
</dbReference>
<feature type="domain" description="HTH cro/C1-type" evidence="1">
    <location>
        <begin position="9"/>
        <end position="62"/>
    </location>
</feature>
<dbReference type="EMBL" id="CP000628">
    <property type="protein sequence ID" value="ACM25779.1"/>
    <property type="molecule type" value="Genomic_DNA"/>
</dbReference>
<protein>
    <submittedName>
        <fullName evidence="2">Transcriptional regulator, XRE family</fullName>
    </submittedName>
</protein>
<dbReference type="GO" id="GO:0003677">
    <property type="term" value="F:DNA binding"/>
    <property type="evidence" value="ECO:0007669"/>
    <property type="project" value="InterPro"/>
</dbReference>
<dbReference type="Gene3D" id="1.10.260.40">
    <property type="entry name" value="lambda repressor-like DNA-binding domains"/>
    <property type="match status" value="1"/>
</dbReference>
<dbReference type="Proteomes" id="UP000001600">
    <property type="component" value="Chromosome 1"/>
</dbReference>
<accession>B9JAU6</accession>